<evidence type="ECO:0000256" key="1">
    <source>
        <dbReference type="ARBA" id="ARBA00004141"/>
    </source>
</evidence>
<evidence type="ECO:0000256" key="6">
    <source>
        <dbReference type="ARBA" id="ARBA00022989"/>
    </source>
</evidence>
<dbReference type="PROSITE" id="PS50156">
    <property type="entry name" value="SSD"/>
    <property type="match status" value="1"/>
</dbReference>
<gene>
    <name evidence="9 12" type="primary">secD</name>
    <name evidence="12" type="ORF">V3M73_06780</name>
</gene>
<dbReference type="InterPro" id="IPR054384">
    <property type="entry name" value="SecDF_P1_head"/>
</dbReference>
<evidence type="ECO:0000256" key="8">
    <source>
        <dbReference type="ARBA" id="ARBA00023136"/>
    </source>
</evidence>
<dbReference type="InterPro" id="IPR005791">
    <property type="entry name" value="SecD"/>
</dbReference>
<dbReference type="InterPro" id="IPR055344">
    <property type="entry name" value="SecD_SecF_C_bact"/>
</dbReference>
<evidence type="ECO:0000256" key="10">
    <source>
        <dbReference type="SAM" id="MobiDB-lite"/>
    </source>
</evidence>
<comment type="subunit">
    <text evidence="9">Forms a complex with SecF. Part of the essential Sec protein translocation apparatus which comprises SecA, SecYEG and auxiliary proteins SecDF. Other proteins may also be involved.</text>
</comment>
<comment type="subcellular location">
    <subcellularLocation>
        <location evidence="9">Cell membrane</location>
        <topology evidence="9">Multi-pass membrane protein</topology>
    </subcellularLocation>
    <subcellularLocation>
        <location evidence="1">Membrane</location>
        <topology evidence="1">Multi-pass membrane protein</topology>
    </subcellularLocation>
</comment>
<dbReference type="Gene3D" id="3.30.70.3220">
    <property type="match status" value="1"/>
</dbReference>
<dbReference type="NCBIfam" id="TIGR00916">
    <property type="entry name" value="2A0604s01"/>
    <property type="match status" value="1"/>
</dbReference>
<comment type="caution">
    <text evidence="9">Lacks conserved residue(s) required for the propagation of feature annotation.</text>
</comment>
<evidence type="ECO:0000259" key="11">
    <source>
        <dbReference type="PROSITE" id="PS50156"/>
    </source>
</evidence>
<evidence type="ECO:0000256" key="4">
    <source>
        <dbReference type="ARBA" id="ARBA00022692"/>
    </source>
</evidence>
<dbReference type="NCBIfam" id="TIGR01129">
    <property type="entry name" value="secD"/>
    <property type="match status" value="1"/>
</dbReference>
<feature type="transmembrane region" description="Helical" evidence="9">
    <location>
        <begin position="426"/>
        <end position="447"/>
    </location>
</feature>
<proteinExistence type="inferred from homology"/>
<name>A0ABV3NBY4_9ACTO</name>
<organism evidence="12 13">
    <name type="scientific">Trueperella pyogenes</name>
    <dbReference type="NCBI Taxonomy" id="1661"/>
    <lineage>
        <taxon>Bacteria</taxon>
        <taxon>Bacillati</taxon>
        <taxon>Actinomycetota</taxon>
        <taxon>Actinomycetes</taxon>
        <taxon>Actinomycetales</taxon>
        <taxon>Actinomycetaceae</taxon>
        <taxon>Trueperella</taxon>
    </lineage>
</organism>
<dbReference type="InterPro" id="IPR004869">
    <property type="entry name" value="MMPL_dom"/>
</dbReference>
<dbReference type="HAMAP" id="MF_01463_B">
    <property type="entry name" value="SecD_B"/>
    <property type="match status" value="1"/>
</dbReference>
<dbReference type="Gene3D" id="1.20.1640.10">
    <property type="entry name" value="Multidrug efflux transporter AcrB transmembrane domain"/>
    <property type="match status" value="1"/>
</dbReference>
<feature type="compositionally biased region" description="Basic and acidic residues" evidence="10">
    <location>
        <begin position="605"/>
        <end position="617"/>
    </location>
</feature>
<keyword evidence="3 9" id="KW-1003">Cell membrane</keyword>
<feature type="region of interest" description="Disordered" evidence="10">
    <location>
        <begin position="174"/>
        <end position="194"/>
    </location>
</feature>
<dbReference type="PANTHER" id="PTHR30081:SF1">
    <property type="entry name" value="PROTEIN TRANSLOCASE SUBUNIT SECD"/>
    <property type="match status" value="1"/>
</dbReference>
<comment type="function">
    <text evidence="9">Part of the Sec protein translocase complex. Interacts with the SecYEG preprotein conducting channel. SecDF uses the proton motive force (PMF) to complete protein translocation after the ATP-dependent function of SecA.</text>
</comment>
<reference evidence="12 13" key="1">
    <citation type="submission" date="2024-01" db="EMBL/GenBank/DDBJ databases">
        <title>Genomic analysis and antimicrobial resistance profiles of Trueperella pyogenes isolated from domestic and wild animals.</title>
        <authorList>
            <person name="Magossi G."/>
            <person name="Gzyl K.E."/>
            <person name="Holman D.B."/>
            <person name="Amat S."/>
        </authorList>
    </citation>
    <scope>NUCLEOTIDE SEQUENCE [LARGE SCALE GENOMIC DNA]</scope>
    <source>
        <strain evidence="12 13">1494</strain>
    </source>
</reference>
<dbReference type="Pfam" id="PF03176">
    <property type="entry name" value="MMPL"/>
    <property type="match status" value="1"/>
</dbReference>
<dbReference type="Pfam" id="PF22599">
    <property type="entry name" value="SecDF_P1_head"/>
    <property type="match status" value="1"/>
</dbReference>
<dbReference type="Gene3D" id="3.30.1360.200">
    <property type="match status" value="1"/>
</dbReference>
<keyword evidence="7 9" id="KW-0811">Translocation</keyword>
<feature type="transmembrane region" description="Helical" evidence="9">
    <location>
        <begin position="396"/>
        <end position="420"/>
    </location>
</feature>
<feature type="transmembrane region" description="Helical" evidence="9">
    <location>
        <begin position="500"/>
        <end position="527"/>
    </location>
</feature>
<dbReference type="InterPro" id="IPR000731">
    <property type="entry name" value="SSD"/>
</dbReference>
<feature type="domain" description="SSD" evidence="11">
    <location>
        <begin position="394"/>
        <end position="525"/>
    </location>
</feature>
<comment type="similarity">
    <text evidence="9">Belongs to the SecD/SecF family. SecD subfamily.</text>
</comment>
<keyword evidence="13" id="KW-1185">Reference proteome</keyword>
<feature type="region of interest" description="Disordered" evidence="10">
    <location>
        <begin position="587"/>
        <end position="617"/>
    </location>
</feature>
<keyword evidence="2 9" id="KW-0813">Transport</keyword>
<dbReference type="SUPFAM" id="SSF82866">
    <property type="entry name" value="Multidrug efflux transporter AcrB transmembrane domain"/>
    <property type="match status" value="1"/>
</dbReference>
<evidence type="ECO:0000256" key="3">
    <source>
        <dbReference type="ARBA" id="ARBA00022475"/>
    </source>
</evidence>
<dbReference type="EMBL" id="JBAGNM010000005">
    <property type="protein sequence ID" value="MEW6954727.1"/>
    <property type="molecule type" value="Genomic_DNA"/>
</dbReference>
<dbReference type="Pfam" id="PF21760">
    <property type="entry name" value="SecD_1st"/>
    <property type="match status" value="1"/>
</dbReference>
<evidence type="ECO:0000313" key="12">
    <source>
        <dbReference type="EMBL" id="MEW6954727.1"/>
    </source>
</evidence>
<evidence type="ECO:0000313" key="13">
    <source>
        <dbReference type="Proteomes" id="UP001555100"/>
    </source>
</evidence>
<evidence type="ECO:0000256" key="2">
    <source>
        <dbReference type="ARBA" id="ARBA00022448"/>
    </source>
</evidence>
<comment type="caution">
    <text evidence="12">The sequence shown here is derived from an EMBL/GenBank/DDBJ whole genome shotgun (WGS) entry which is preliminary data.</text>
</comment>
<keyword evidence="6 9" id="KW-1133">Transmembrane helix</keyword>
<dbReference type="Proteomes" id="UP001555100">
    <property type="component" value="Unassembled WGS sequence"/>
</dbReference>
<evidence type="ECO:0000256" key="7">
    <source>
        <dbReference type="ARBA" id="ARBA00023010"/>
    </source>
</evidence>
<evidence type="ECO:0000256" key="9">
    <source>
        <dbReference type="HAMAP-Rule" id="MF_01463"/>
    </source>
</evidence>
<sequence length="617" mass="66263">MSSNHLEDPTPKPWRRLTVLFILVLALVGSLIAGTITTEKSRFSPDLALDLEGGTQIILTPVTTDGSEVTAQDIREAINVIRQRVDATGVAEAEITAQGGSNIIVSLPGTPSQETLDLVRTSAVLRMRPVLSILDPAAMNAQKVVAALGKRAGDLDPAKMDDAALDAAIKTLADDNGDGKLSDEPARTPSNASDTAWITEKIKYDAFKLDCTVPDSRPAEETDRPKSSIVACDPVLKMKYILGPAELDGTHLTNASSAPAVNQQGVPTGGWAVNMSFNSEGGKIFGEVTTRLSTLEPPRNSFASVLDGRVISSARVSFPITGGEAQITGQFTAAEAGALANQLKFGSLPLQFNVQSEEQISATLGSEQLNSGLIAGLAGVFLIVAYMIWQYHALGVVAIASIVMSTGLSYFIISLLSWMINYRLSMAGVLGIIISIGVTADSFIVYFERIRDEIRDGRSIPSAIQHGWNRAKRTIIISDFVNLVASVVLFLLTVGSVRGFAFTLGVTTVLDLVVVMMFTYPLMTLIAKTSFFGKGKRGSGMDAIRLEAAPRYRGRSLPSRSNRSSKARSGIVTNDGVVIHDYEMPDARFRDGGTESLAKQRARKRREERLAKNEGEK</sequence>
<dbReference type="InterPro" id="IPR048631">
    <property type="entry name" value="SecD_1st"/>
</dbReference>
<keyword evidence="4 9" id="KW-0812">Transmembrane</keyword>
<feature type="transmembrane region" description="Helical" evidence="9">
    <location>
        <begin position="475"/>
        <end position="494"/>
    </location>
</feature>
<dbReference type="InterPro" id="IPR022813">
    <property type="entry name" value="SecD/SecF_arch_bac"/>
</dbReference>
<feature type="transmembrane region" description="Helical" evidence="9">
    <location>
        <begin position="369"/>
        <end position="389"/>
    </location>
</feature>
<protein>
    <recommendedName>
        <fullName evidence="9">Protein translocase subunit SecD</fullName>
    </recommendedName>
</protein>
<feature type="compositionally biased region" description="Basic and acidic residues" evidence="10">
    <location>
        <begin position="177"/>
        <end position="186"/>
    </location>
</feature>
<keyword evidence="8 9" id="KW-0472">Membrane</keyword>
<accession>A0ABV3NBY4</accession>
<evidence type="ECO:0000256" key="5">
    <source>
        <dbReference type="ARBA" id="ARBA00022927"/>
    </source>
</evidence>
<keyword evidence="5 9" id="KW-0653">Protein transport</keyword>
<dbReference type="PANTHER" id="PTHR30081">
    <property type="entry name" value="PROTEIN-EXPORT MEMBRANE PROTEIN SEC"/>
    <property type="match status" value="1"/>
</dbReference>
<dbReference type="RefSeq" id="WP_223245754.1">
    <property type="nucleotide sequence ID" value="NZ_CP158015.1"/>
</dbReference>